<keyword evidence="3 8" id="KW-0479">Metal-binding</keyword>
<dbReference type="RefSeq" id="WP_284206060.1">
    <property type="nucleotide sequence ID" value="NZ_BSSU01000001.1"/>
</dbReference>
<name>A0ABQ6GY15_9GAMM</name>
<evidence type="ECO:0000256" key="4">
    <source>
        <dbReference type="ARBA" id="ARBA00022729"/>
    </source>
</evidence>
<dbReference type="PANTHER" id="PTHR30600">
    <property type="entry name" value="CYTOCHROME C PEROXIDASE-RELATED"/>
    <property type="match status" value="1"/>
</dbReference>
<evidence type="ECO:0000256" key="8">
    <source>
        <dbReference type="PROSITE-ProRule" id="PRU00433"/>
    </source>
</evidence>
<gene>
    <name evidence="10" type="primary">mauG</name>
    <name evidence="10" type="ORF">theurythT_01940</name>
</gene>
<evidence type="ECO:0000256" key="1">
    <source>
        <dbReference type="ARBA" id="ARBA00004418"/>
    </source>
</evidence>
<evidence type="ECO:0000256" key="7">
    <source>
        <dbReference type="ARBA" id="ARBA00023004"/>
    </source>
</evidence>
<evidence type="ECO:0000259" key="9">
    <source>
        <dbReference type="PROSITE" id="PS51007"/>
    </source>
</evidence>
<evidence type="ECO:0000256" key="2">
    <source>
        <dbReference type="ARBA" id="ARBA00022617"/>
    </source>
</evidence>
<dbReference type="InterPro" id="IPR004852">
    <property type="entry name" value="Di-haem_cyt_c_peroxidsae"/>
</dbReference>
<dbReference type="GO" id="GO:0004601">
    <property type="term" value="F:peroxidase activity"/>
    <property type="evidence" value="ECO:0007669"/>
    <property type="project" value="UniProtKB-KW"/>
</dbReference>
<evidence type="ECO:0000313" key="10">
    <source>
        <dbReference type="EMBL" id="GLX80742.1"/>
    </source>
</evidence>
<keyword evidence="6" id="KW-0560">Oxidoreductase</keyword>
<dbReference type="PROSITE" id="PS51007">
    <property type="entry name" value="CYTC"/>
    <property type="match status" value="1"/>
</dbReference>
<dbReference type="InterPro" id="IPR026259">
    <property type="entry name" value="MauG/Cytc_peroxidase"/>
</dbReference>
<keyword evidence="10" id="KW-0575">Peroxidase</keyword>
<keyword evidence="2 8" id="KW-0349">Heme</keyword>
<evidence type="ECO:0000256" key="6">
    <source>
        <dbReference type="ARBA" id="ARBA00023002"/>
    </source>
</evidence>
<comment type="caution">
    <text evidence="10">The sequence shown here is derived from an EMBL/GenBank/DDBJ whole genome shotgun (WGS) entry which is preliminary data.</text>
</comment>
<comment type="subcellular location">
    <subcellularLocation>
        <location evidence="1">Periplasm</location>
    </subcellularLocation>
</comment>
<keyword evidence="5" id="KW-0574">Periplasm</keyword>
<dbReference type="InterPro" id="IPR036909">
    <property type="entry name" value="Cyt_c-like_dom_sf"/>
</dbReference>
<accession>A0ABQ6GY15</accession>
<dbReference type="InterPro" id="IPR009056">
    <property type="entry name" value="Cyt_c-like_dom"/>
</dbReference>
<dbReference type="InterPro" id="IPR051395">
    <property type="entry name" value="Cytochrome_c_Peroxidase/MauG"/>
</dbReference>
<protein>
    <submittedName>
        <fullName evidence="10">Cytochrome-c peroxidase</fullName>
    </submittedName>
</protein>
<evidence type="ECO:0000256" key="3">
    <source>
        <dbReference type="ARBA" id="ARBA00022723"/>
    </source>
</evidence>
<organism evidence="10 11">
    <name type="scientific">Thalassotalea eurytherma</name>
    <dbReference type="NCBI Taxonomy" id="1144278"/>
    <lineage>
        <taxon>Bacteria</taxon>
        <taxon>Pseudomonadati</taxon>
        <taxon>Pseudomonadota</taxon>
        <taxon>Gammaproteobacteria</taxon>
        <taxon>Alteromonadales</taxon>
        <taxon>Colwelliaceae</taxon>
        <taxon>Thalassotalea</taxon>
    </lineage>
</organism>
<feature type="domain" description="Cytochrome c" evidence="9">
    <location>
        <begin position="234"/>
        <end position="331"/>
    </location>
</feature>
<evidence type="ECO:0000256" key="5">
    <source>
        <dbReference type="ARBA" id="ARBA00022764"/>
    </source>
</evidence>
<dbReference type="Gene3D" id="1.10.760.10">
    <property type="entry name" value="Cytochrome c-like domain"/>
    <property type="match status" value="3"/>
</dbReference>
<dbReference type="Pfam" id="PF03150">
    <property type="entry name" value="CCP_MauG"/>
    <property type="match status" value="1"/>
</dbReference>
<reference evidence="10 11" key="1">
    <citation type="submission" date="2023-03" db="EMBL/GenBank/DDBJ databases">
        <title>Draft genome sequence of Thalassotalea eurytherma JCM 18482T.</title>
        <authorList>
            <person name="Sawabe T."/>
        </authorList>
    </citation>
    <scope>NUCLEOTIDE SEQUENCE [LARGE SCALE GENOMIC DNA]</scope>
    <source>
        <strain evidence="10 11">JCM 18482</strain>
    </source>
</reference>
<dbReference type="PIRSF" id="PIRSF000294">
    <property type="entry name" value="Cytochrome-c_peroxidase"/>
    <property type="match status" value="1"/>
</dbReference>
<keyword evidence="11" id="KW-1185">Reference proteome</keyword>
<keyword evidence="7 8" id="KW-0408">Iron</keyword>
<dbReference type="EMBL" id="BSSU01000001">
    <property type="protein sequence ID" value="GLX80742.1"/>
    <property type="molecule type" value="Genomic_DNA"/>
</dbReference>
<dbReference type="Proteomes" id="UP001157133">
    <property type="component" value="Unassembled WGS sequence"/>
</dbReference>
<proteinExistence type="predicted"/>
<sequence>MNKFAALALLCGCLLGCQENEGNTNVRDYSEHFSVLPEVASFPKDNPYSIEKAKLGEFLFWDPILSGAENVACASCHHPDFGWADGRAFSIGADGVGLGPERFGFAITPIHSPTVANTAFNGLENNTDLDAFVAGPYFWDLRAASLEAQSLGPIANEIEMRGKHISQEDIFPLIESRLTNIQAYQALFKDAFPEHTEITIDLVAKALATYQRTLTANNSRFDQFIAGDTTALTSEEVAGLNTFIDAGCVRCHGGPMLSDNLIHESQPVLQGLPAVRTPSLRNVSATAPYMHTGERDTLRSAIDIYEGRDDLEVSFGDDQISNLEAFLRTLDTPELSKTIPDYVPSGLSIGGDIN</sequence>
<dbReference type="SUPFAM" id="SSF46626">
    <property type="entry name" value="Cytochrome c"/>
    <property type="match status" value="2"/>
</dbReference>
<keyword evidence="4" id="KW-0732">Signal</keyword>
<evidence type="ECO:0000313" key="11">
    <source>
        <dbReference type="Proteomes" id="UP001157133"/>
    </source>
</evidence>